<dbReference type="EMBL" id="JABBFV010000023">
    <property type="protein sequence ID" value="NML12615.1"/>
    <property type="molecule type" value="Genomic_DNA"/>
</dbReference>
<feature type="domain" description="Aldehyde dehydrogenase" evidence="4">
    <location>
        <begin position="22"/>
        <end position="477"/>
    </location>
</feature>
<evidence type="ECO:0000256" key="1">
    <source>
        <dbReference type="ARBA" id="ARBA00013048"/>
    </source>
</evidence>
<dbReference type="InterPro" id="IPR016162">
    <property type="entry name" value="Ald_DH_N"/>
</dbReference>
<dbReference type="Proteomes" id="UP000519023">
    <property type="component" value="Unassembled WGS sequence"/>
</dbReference>
<name>A0A7X9WZ62_9SPHN</name>
<dbReference type="InterPro" id="IPR016161">
    <property type="entry name" value="Ald_DH/histidinol_DH"/>
</dbReference>
<evidence type="ECO:0000259" key="4">
    <source>
        <dbReference type="Pfam" id="PF00171"/>
    </source>
</evidence>
<organism evidence="5 6">
    <name type="scientific">Sphingobium psychrophilum</name>
    <dbReference type="NCBI Taxonomy" id="2728834"/>
    <lineage>
        <taxon>Bacteria</taxon>
        <taxon>Pseudomonadati</taxon>
        <taxon>Pseudomonadota</taxon>
        <taxon>Alphaproteobacteria</taxon>
        <taxon>Sphingomonadales</taxon>
        <taxon>Sphingomonadaceae</taxon>
        <taxon>Sphingobium</taxon>
    </lineage>
</organism>
<dbReference type="SUPFAM" id="SSF53720">
    <property type="entry name" value="ALDH-like"/>
    <property type="match status" value="1"/>
</dbReference>
<dbReference type="Pfam" id="PF00171">
    <property type="entry name" value="Aldedh"/>
    <property type="match status" value="1"/>
</dbReference>
<reference evidence="5 6" key="1">
    <citation type="submission" date="2020-04" db="EMBL/GenBank/DDBJ databases">
        <title>Sphingobium sp. AR-3-1 isolated from Arctic soil.</title>
        <authorList>
            <person name="Dahal R.H."/>
            <person name="Chaudhary D.K."/>
        </authorList>
    </citation>
    <scope>NUCLEOTIDE SEQUENCE [LARGE SCALE GENOMIC DNA]</scope>
    <source>
        <strain evidence="5 6">AR-3-1</strain>
    </source>
</reference>
<dbReference type="InterPro" id="IPR016163">
    <property type="entry name" value="Ald_DH_C"/>
</dbReference>
<comment type="caution">
    <text evidence="5">The sequence shown here is derived from an EMBL/GenBank/DDBJ whole genome shotgun (WGS) entry which is preliminary data.</text>
</comment>
<sequence length="499" mass="53894">MRTVTHFIHGTSTSLPGARLSDILDPSTGAVQAQVELGDAAHLQKAIDSALSAQPDWAATNPQRRARVMFRYRELIEANMDELARMLSSEHGKVLADAKGDIQRGLEVVEFACGIPHLLKGDYTQGAGPGIDVYSMRQPLGIVSGITPFNFPAMIPLWMSAMAIACGNAFILKPSERDPSVPVRLAELALEAGLPAGILNVVHGDKEMVDAILDHPDIKAVSFVGSSDIANYVYQRAAANGKRAQCMGGAKNHGIILPDADMDQAVADIVGAAYGSAGERCMALPVVTPVGEATAEIFRTKLIAAIETLRPGIPTDPDAQYGPLVTAQHKARVESYIQMAADEGAEIVVDGRGFQLQGYEEGFYLAPTLIDRVTPQMKSYQDEIFGPVLQILRAETFEEALSYPSKHQYGNGVAIFTRNGDYARKFAAEVEVGMVGINVPIPVPVAYHSFGGWKRSGFGDMDQYGEDGVRFYTRNKKITQRWPTGGAVVDQSFVIPTMK</sequence>
<evidence type="ECO:0000313" key="6">
    <source>
        <dbReference type="Proteomes" id="UP000519023"/>
    </source>
</evidence>
<dbReference type="InterPro" id="IPR015590">
    <property type="entry name" value="Aldehyde_DH_dom"/>
</dbReference>
<dbReference type="Gene3D" id="3.40.309.10">
    <property type="entry name" value="Aldehyde Dehydrogenase, Chain A, domain 2"/>
    <property type="match status" value="1"/>
</dbReference>
<dbReference type="RefSeq" id="WP_169574965.1">
    <property type="nucleotide sequence ID" value="NZ_JABBFV010000023.1"/>
</dbReference>
<dbReference type="PANTHER" id="PTHR43866:SF4">
    <property type="entry name" value="MALONATE-SEMIALDEHYDE DEHYDROGENASE"/>
    <property type="match status" value="1"/>
</dbReference>
<dbReference type="GO" id="GO:0006574">
    <property type="term" value="P:L-valine catabolic process"/>
    <property type="evidence" value="ECO:0007669"/>
    <property type="project" value="TreeGrafter"/>
</dbReference>
<dbReference type="PANTHER" id="PTHR43866">
    <property type="entry name" value="MALONATE-SEMIALDEHYDE DEHYDROGENASE"/>
    <property type="match status" value="1"/>
</dbReference>
<accession>A0A7X9WZ62</accession>
<evidence type="ECO:0000313" key="5">
    <source>
        <dbReference type="EMBL" id="NML12615.1"/>
    </source>
</evidence>
<dbReference type="AlphaFoldDB" id="A0A7X9WZ62"/>
<dbReference type="GO" id="GO:0006210">
    <property type="term" value="P:thymine catabolic process"/>
    <property type="evidence" value="ECO:0007669"/>
    <property type="project" value="TreeGrafter"/>
</dbReference>
<dbReference type="Gene3D" id="3.40.605.10">
    <property type="entry name" value="Aldehyde Dehydrogenase, Chain A, domain 1"/>
    <property type="match status" value="1"/>
</dbReference>
<keyword evidence="3" id="KW-0520">NAD</keyword>
<dbReference type="NCBIfam" id="TIGR01722">
    <property type="entry name" value="MMSDH"/>
    <property type="match status" value="1"/>
</dbReference>
<gene>
    <name evidence="5" type="ORF">HHL08_21195</name>
</gene>
<dbReference type="InterPro" id="IPR010061">
    <property type="entry name" value="MeMal-semiAld_DH"/>
</dbReference>
<proteinExistence type="predicted"/>
<protein>
    <recommendedName>
        <fullName evidence="1">methylmalonate-semialdehyde dehydrogenase (CoA acylating)</fullName>
        <ecNumber evidence="1">1.2.1.27</ecNumber>
    </recommendedName>
</protein>
<dbReference type="GO" id="GO:0004491">
    <property type="term" value="F:methylmalonate-semialdehyde dehydrogenase (acylating, NAD) activity"/>
    <property type="evidence" value="ECO:0007669"/>
    <property type="project" value="UniProtKB-EC"/>
</dbReference>
<evidence type="ECO:0000256" key="3">
    <source>
        <dbReference type="ARBA" id="ARBA00023027"/>
    </source>
</evidence>
<evidence type="ECO:0000256" key="2">
    <source>
        <dbReference type="ARBA" id="ARBA00023002"/>
    </source>
</evidence>
<dbReference type="FunFam" id="3.40.605.10:FF:000003">
    <property type="entry name" value="Methylmalonate-semialdehyde dehydrogenase [acylating]"/>
    <property type="match status" value="1"/>
</dbReference>
<dbReference type="CDD" id="cd07085">
    <property type="entry name" value="ALDH_F6_MMSDH"/>
    <property type="match status" value="1"/>
</dbReference>
<keyword evidence="6" id="KW-1185">Reference proteome</keyword>
<dbReference type="EC" id="1.2.1.27" evidence="1"/>
<dbReference type="FunFam" id="3.40.309.10:FF:000002">
    <property type="entry name" value="Methylmalonate-semialdehyde dehydrogenase (Acylating)"/>
    <property type="match status" value="1"/>
</dbReference>
<keyword evidence="2" id="KW-0560">Oxidoreductase</keyword>